<feature type="domain" description="Type II secretion system protein GspF" evidence="8">
    <location>
        <begin position="21"/>
        <end position="134"/>
    </location>
</feature>
<dbReference type="GO" id="GO:0005886">
    <property type="term" value="C:plasma membrane"/>
    <property type="evidence" value="ECO:0007669"/>
    <property type="project" value="UniProtKB-SubCell"/>
</dbReference>
<dbReference type="Gene3D" id="1.20.81.30">
    <property type="entry name" value="Type II secretion system (T2SS), domain F"/>
    <property type="match status" value="2"/>
</dbReference>
<evidence type="ECO:0000313" key="10">
    <source>
        <dbReference type="Proteomes" id="UP000705867"/>
    </source>
</evidence>
<keyword evidence="6 7" id="KW-0472">Membrane</keyword>
<keyword evidence="5 7" id="KW-1133">Transmembrane helix</keyword>
<evidence type="ECO:0000256" key="2">
    <source>
        <dbReference type="ARBA" id="ARBA00005745"/>
    </source>
</evidence>
<keyword evidence="4 7" id="KW-0812">Transmembrane</keyword>
<protein>
    <submittedName>
        <fullName evidence="9">Type II secretion system F family protein</fullName>
    </submittedName>
</protein>
<dbReference type="InterPro" id="IPR018076">
    <property type="entry name" value="T2SS_GspF_dom"/>
</dbReference>
<dbReference type="AlphaFoldDB" id="A0A953JE79"/>
<evidence type="ECO:0000256" key="5">
    <source>
        <dbReference type="ARBA" id="ARBA00022989"/>
    </source>
</evidence>
<dbReference type="PANTHER" id="PTHR30012">
    <property type="entry name" value="GENERAL SECRETION PATHWAY PROTEIN"/>
    <property type="match status" value="1"/>
</dbReference>
<proteinExistence type="inferred from homology"/>
<organism evidence="9 10">
    <name type="scientific">Candidatus Nitrobium versatile</name>
    <dbReference type="NCBI Taxonomy" id="2884831"/>
    <lineage>
        <taxon>Bacteria</taxon>
        <taxon>Pseudomonadati</taxon>
        <taxon>Nitrospirota</taxon>
        <taxon>Nitrospiria</taxon>
        <taxon>Nitrospirales</taxon>
        <taxon>Nitrospiraceae</taxon>
        <taxon>Candidatus Nitrobium</taxon>
    </lineage>
</organism>
<feature type="domain" description="Type II secretion system protein GspF" evidence="8">
    <location>
        <begin position="213"/>
        <end position="329"/>
    </location>
</feature>
<dbReference type="InterPro" id="IPR003004">
    <property type="entry name" value="GspF/PilC"/>
</dbReference>
<evidence type="ECO:0000259" key="8">
    <source>
        <dbReference type="Pfam" id="PF00482"/>
    </source>
</evidence>
<comment type="caution">
    <text evidence="9">The sequence shown here is derived from an EMBL/GenBank/DDBJ whole genome shotgun (WGS) entry which is preliminary data.</text>
</comment>
<dbReference type="EMBL" id="JAIOIV010000098">
    <property type="protein sequence ID" value="MBZ0156940.1"/>
    <property type="molecule type" value="Genomic_DNA"/>
</dbReference>
<reference evidence="9" key="2">
    <citation type="submission" date="2021-08" db="EMBL/GenBank/DDBJ databases">
        <authorList>
            <person name="Dalcin Martins P."/>
        </authorList>
    </citation>
    <scope>NUCLEOTIDE SEQUENCE</scope>
    <source>
        <strain evidence="9">MAG_39</strain>
    </source>
</reference>
<keyword evidence="3" id="KW-1003">Cell membrane</keyword>
<dbReference type="Pfam" id="PF00482">
    <property type="entry name" value="T2SSF"/>
    <property type="match status" value="2"/>
</dbReference>
<evidence type="ECO:0000256" key="1">
    <source>
        <dbReference type="ARBA" id="ARBA00004651"/>
    </source>
</evidence>
<dbReference type="InterPro" id="IPR042094">
    <property type="entry name" value="T2SS_GspF_sf"/>
</dbReference>
<evidence type="ECO:0000256" key="7">
    <source>
        <dbReference type="SAM" id="Phobius"/>
    </source>
</evidence>
<evidence type="ECO:0000256" key="3">
    <source>
        <dbReference type="ARBA" id="ARBA00022475"/>
    </source>
</evidence>
<dbReference type="PANTHER" id="PTHR30012:SF0">
    <property type="entry name" value="TYPE II SECRETION SYSTEM PROTEIN F-RELATED"/>
    <property type="match status" value="1"/>
</dbReference>
<feature type="transmembrane region" description="Helical" evidence="7">
    <location>
        <begin position="309"/>
        <end position="331"/>
    </location>
</feature>
<feature type="transmembrane region" description="Helical" evidence="7">
    <location>
        <begin position="110"/>
        <end position="133"/>
    </location>
</feature>
<feature type="transmembrane region" description="Helical" evidence="7">
    <location>
        <begin position="166"/>
        <end position="184"/>
    </location>
</feature>
<evidence type="ECO:0000313" key="9">
    <source>
        <dbReference type="EMBL" id="MBZ0156940.1"/>
    </source>
</evidence>
<accession>A0A953JE79</accession>
<sequence length="337" mass="37899">MSAPLKYEEIIIILEVFEESVRDGLNMHYTLKRLESIFAKKKKAHLIEAMRRKLFEERGSISGMFEGVLPSNLIEAISAGEKSGHMDVIFGELKRVYELKQNVHSRIKKAVAYPIGVMSILVVIFAGILVFLVPRFEASFKIIDPQKIPPATKRLFALSAFMRNHSMAFVVLSAILAGLLIMLFKRYYYLLFKVPIIKSLMTLQENATAYLLLSVFEDSGINTTRSLQSIGQTLVGPLREILDKAYRYMNEGKSVPDSFQRAGASEDVVIYLEVGDTTGSISKYFKKLSDIEIKSLDKLMNRLISIMNYLLMGIAAMSVVGLFSITLLPIYKMIGGL</sequence>
<dbReference type="Proteomes" id="UP000705867">
    <property type="component" value="Unassembled WGS sequence"/>
</dbReference>
<evidence type="ECO:0000256" key="4">
    <source>
        <dbReference type="ARBA" id="ARBA00022692"/>
    </source>
</evidence>
<name>A0A953JE79_9BACT</name>
<comment type="subcellular location">
    <subcellularLocation>
        <location evidence="1">Cell membrane</location>
        <topology evidence="1">Multi-pass membrane protein</topology>
    </subcellularLocation>
</comment>
<evidence type="ECO:0000256" key="6">
    <source>
        <dbReference type="ARBA" id="ARBA00023136"/>
    </source>
</evidence>
<gene>
    <name evidence="9" type="ORF">K8I29_12120</name>
</gene>
<reference evidence="9" key="1">
    <citation type="journal article" date="2021" name="bioRxiv">
        <title>Unraveling nitrogen, sulfur and carbon metabolic pathways and microbial community transcriptional responses to substrate deprivation and toxicity stresses in a bioreactor mimicking anoxic brackish coastal sediment conditions.</title>
        <authorList>
            <person name="Martins P.D."/>
            <person name="Echeveste M.J."/>
            <person name="Arshad A."/>
            <person name="Kurth J."/>
            <person name="Ouboter H."/>
            <person name="Jetten M.S.M."/>
            <person name="Welte C.U."/>
        </authorList>
    </citation>
    <scope>NUCLEOTIDE SEQUENCE</scope>
    <source>
        <strain evidence="9">MAG_39</strain>
    </source>
</reference>
<comment type="similarity">
    <text evidence="2">Belongs to the GSP F family.</text>
</comment>